<comment type="similarity">
    <text evidence="2 10">Belongs to the disproportionating enzyme family.</text>
</comment>
<dbReference type="RefSeq" id="WP_256179688.1">
    <property type="nucleotide sequence ID" value="NZ_JAJDKX010000028.1"/>
</dbReference>
<dbReference type="Pfam" id="PF02446">
    <property type="entry name" value="Glyco_hydro_77"/>
    <property type="match status" value="1"/>
</dbReference>
<dbReference type="InterPro" id="IPR003385">
    <property type="entry name" value="Glyco_hydro_77"/>
</dbReference>
<dbReference type="PANTHER" id="PTHR32438:SF5">
    <property type="entry name" value="4-ALPHA-GLUCANOTRANSFERASE DPE1, CHLOROPLASTIC_AMYLOPLASTIC"/>
    <property type="match status" value="1"/>
</dbReference>
<evidence type="ECO:0000256" key="6">
    <source>
        <dbReference type="ARBA" id="ARBA00022679"/>
    </source>
</evidence>
<dbReference type="Gene3D" id="3.20.20.80">
    <property type="entry name" value="Glycosidases"/>
    <property type="match status" value="1"/>
</dbReference>
<evidence type="ECO:0000256" key="8">
    <source>
        <dbReference type="ARBA" id="ARBA00031423"/>
    </source>
</evidence>
<dbReference type="AlphaFoldDB" id="A0AAP2UIH8"/>
<sequence length="491" mass="57699">MKIMKLKALDQRQAGILLPLFSLPGKHGIGDLGKEAYEFVDLSAQAGFSIWQILPLNPSSSGNSPYTPYSSFAGDEIYISLELLKDWHLLDEVPNYLQDLKRVDYKRVRLFKDRYLRKAYQVFLKDKELEKEYRTFVKGTFWLKKYARFMALNKANEGLPWVDWNDEDQNIKGSNEGLEAEIDYIQFLQYIFVKQFNLLKIHAHQKGISIMGDLPLYVGDASADVYEYRKCFQLDDKFYPKFLSGASPDYFSKDGQLWGHPLYDWDYLKKTRYNFWIKRLKWNNEIFDILRVDHFRAFDTYWSVPYGSATAREGKWIEGPSYHFLDSVYKQLPKLNMIVEDLGELRPQVHELRDHYDLLGMKVMQFSFGEDERKVKYKIPQHCVVYTGTHDNATLKQWYEELDDKERMKEIMKGLGYTGENLVEDMLAYTLECDAVISIVPLQDLLGYGQEARINLPGTVGPHNWSYKLTSFDDYQNQIQIIQKTLKKAKR</sequence>
<evidence type="ECO:0000256" key="4">
    <source>
        <dbReference type="ARBA" id="ARBA00020295"/>
    </source>
</evidence>
<evidence type="ECO:0000256" key="10">
    <source>
        <dbReference type="RuleBase" id="RU361207"/>
    </source>
</evidence>
<comment type="catalytic activity">
    <reaction evidence="1 10">
        <text>Transfers a segment of a (1-&gt;4)-alpha-D-glucan to a new position in an acceptor, which may be glucose or a (1-&gt;4)-alpha-D-glucan.</text>
        <dbReference type="EC" id="2.4.1.25"/>
    </reaction>
</comment>
<evidence type="ECO:0000313" key="11">
    <source>
        <dbReference type="EMBL" id="MCQ5062234.1"/>
    </source>
</evidence>
<keyword evidence="7 10" id="KW-0119">Carbohydrate metabolism</keyword>
<dbReference type="Proteomes" id="UP001204814">
    <property type="component" value="Unassembled WGS sequence"/>
</dbReference>
<dbReference type="GO" id="GO:0005975">
    <property type="term" value="P:carbohydrate metabolic process"/>
    <property type="evidence" value="ECO:0007669"/>
    <property type="project" value="InterPro"/>
</dbReference>
<name>A0AAP2UIH8_9FIRM</name>
<dbReference type="NCBIfam" id="TIGR00217">
    <property type="entry name" value="malQ"/>
    <property type="match status" value="1"/>
</dbReference>
<evidence type="ECO:0000256" key="2">
    <source>
        <dbReference type="ARBA" id="ARBA00005684"/>
    </source>
</evidence>
<evidence type="ECO:0000256" key="5">
    <source>
        <dbReference type="ARBA" id="ARBA00022676"/>
    </source>
</evidence>
<comment type="caution">
    <text evidence="11">The sequence shown here is derived from an EMBL/GenBank/DDBJ whole genome shotgun (WGS) entry which is preliminary data.</text>
</comment>
<dbReference type="EMBL" id="JANGBO010000010">
    <property type="protein sequence ID" value="MCQ5062234.1"/>
    <property type="molecule type" value="Genomic_DNA"/>
</dbReference>
<protein>
    <recommendedName>
        <fullName evidence="4 10">4-alpha-glucanotransferase</fullName>
        <ecNumber evidence="3 10">2.4.1.25</ecNumber>
    </recommendedName>
    <alternativeName>
        <fullName evidence="8 10">Amylomaltase</fullName>
    </alternativeName>
    <alternativeName>
        <fullName evidence="9 10">Disproportionating enzyme</fullName>
    </alternativeName>
</protein>
<dbReference type="PANTHER" id="PTHR32438">
    <property type="entry name" value="4-ALPHA-GLUCANOTRANSFERASE DPE1, CHLOROPLASTIC/AMYLOPLASTIC"/>
    <property type="match status" value="1"/>
</dbReference>
<evidence type="ECO:0000256" key="3">
    <source>
        <dbReference type="ARBA" id="ARBA00012560"/>
    </source>
</evidence>
<gene>
    <name evidence="11" type="primary">malQ</name>
    <name evidence="11" type="ORF">NE542_10450</name>
</gene>
<dbReference type="GO" id="GO:0004134">
    <property type="term" value="F:4-alpha-glucanotransferase activity"/>
    <property type="evidence" value="ECO:0007669"/>
    <property type="project" value="UniProtKB-EC"/>
</dbReference>
<dbReference type="NCBIfam" id="NF011080">
    <property type="entry name" value="PRK14508.1-3"/>
    <property type="match status" value="1"/>
</dbReference>
<dbReference type="SUPFAM" id="SSF51445">
    <property type="entry name" value="(Trans)glycosidases"/>
    <property type="match status" value="1"/>
</dbReference>
<dbReference type="InterPro" id="IPR017853">
    <property type="entry name" value="GH"/>
</dbReference>
<evidence type="ECO:0000313" key="12">
    <source>
        <dbReference type="Proteomes" id="UP001204814"/>
    </source>
</evidence>
<accession>A0AAP2UIH8</accession>
<evidence type="ECO:0000256" key="1">
    <source>
        <dbReference type="ARBA" id="ARBA00000439"/>
    </source>
</evidence>
<reference evidence="11" key="1">
    <citation type="submission" date="2022-06" db="EMBL/GenBank/DDBJ databases">
        <title>Isolation of gut microbiota from human fecal samples.</title>
        <authorList>
            <person name="Pamer E.G."/>
            <person name="Barat B."/>
            <person name="Waligurski E."/>
            <person name="Medina S."/>
            <person name="Paddock L."/>
            <person name="Mostad J."/>
        </authorList>
    </citation>
    <scope>NUCLEOTIDE SEQUENCE</scope>
    <source>
        <strain evidence="11">DFI.6.24</strain>
    </source>
</reference>
<evidence type="ECO:0000256" key="9">
    <source>
        <dbReference type="ARBA" id="ARBA00031501"/>
    </source>
</evidence>
<dbReference type="EC" id="2.4.1.25" evidence="3 10"/>
<keyword evidence="6 10" id="KW-0808">Transferase</keyword>
<organism evidence="11 12">
    <name type="scientific">Faecalibacillus intestinalis</name>
    <dbReference type="NCBI Taxonomy" id="1982626"/>
    <lineage>
        <taxon>Bacteria</taxon>
        <taxon>Bacillati</taxon>
        <taxon>Bacillota</taxon>
        <taxon>Erysipelotrichia</taxon>
        <taxon>Erysipelotrichales</taxon>
        <taxon>Coprobacillaceae</taxon>
        <taxon>Faecalibacillus</taxon>
    </lineage>
</organism>
<evidence type="ECO:0000256" key="7">
    <source>
        <dbReference type="ARBA" id="ARBA00023277"/>
    </source>
</evidence>
<keyword evidence="5 10" id="KW-0328">Glycosyltransferase</keyword>
<proteinExistence type="inferred from homology"/>